<feature type="non-terminal residue" evidence="2">
    <location>
        <position position="264"/>
    </location>
</feature>
<proteinExistence type="predicted"/>
<dbReference type="InterPro" id="IPR011050">
    <property type="entry name" value="Pectin_lyase_fold/virulence"/>
</dbReference>
<gene>
    <name evidence="2" type="ORF">S03H2_11278</name>
</gene>
<dbReference type="InterPro" id="IPR012334">
    <property type="entry name" value="Pectin_lyas_fold"/>
</dbReference>
<feature type="domain" description="Periplasmic copper-binding protein NosD beta helix" evidence="1">
    <location>
        <begin position="46"/>
        <end position="226"/>
    </location>
</feature>
<evidence type="ECO:0000313" key="2">
    <source>
        <dbReference type="EMBL" id="GAH41015.1"/>
    </source>
</evidence>
<dbReference type="InterPro" id="IPR007742">
    <property type="entry name" value="NosD_dom"/>
</dbReference>
<accession>X1G884</accession>
<dbReference type="EMBL" id="BARU01005763">
    <property type="protein sequence ID" value="GAH41015.1"/>
    <property type="molecule type" value="Genomic_DNA"/>
</dbReference>
<dbReference type="Gene3D" id="2.160.20.10">
    <property type="entry name" value="Single-stranded right-handed beta-helix, Pectin lyase-like"/>
    <property type="match status" value="1"/>
</dbReference>
<evidence type="ECO:0000259" key="1">
    <source>
        <dbReference type="Pfam" id="PF05048"/>
    </source>
</evidence>
<dbReference type="InterPro" id="IPR022441">
    <property type="entry name" value="Para_beta_helix_rpt-2"/>
</dbReference>
<name>X1G884_9ZZZZ</name>
<dbReference type="SUPFAM" id="SSF51126">
    <property type="entry name" value="Pectin lyase-like"/>
    <property type="match status" value="1"/>
</dbReference>
<organism evidence="2">
    <name type="scientific">marine sediment metagenome</name>
    <dbReference type="NCBI Taxonomy" id="412755"/>
    <lineage>
        <taxon>unclassified sequences</taxon>
        <taxon>metagenomes</taxon>
        <taxon>ecological metagenomes</taxon>
    </lineage>
</organism>
<dbReference type="Pfam" id="PF05048">
    <property type="entry name" value="NosD"/>
    <property type="match status" value="1"/>
</dbReference>
<dbReference type="NCBIfam" id="TIGR03804">
    <property type="entry name" value="para_beta_helix"/>
    <property type="match status" value="1"/>
</dbReference>
<protein>
    <recommendedName>
        <fullName evidence="1">Periplasmic copper-binding protein NosD beta helix domain-containing protein</fullName>
    </recommendedName>
</protein>
<dbReference type="AlphaFoldDB" id="X1G884"/>
<comment type="caution">
    <text evidence="2">The sequence shown here is derived from an EMBL/GenBank/DDBJ whole genome shotgun (WGS) entry which is preliminary data.</text>
</comment>
<sequence length="264" mass="28998">MKVKLTSRLTILLTIGAIATLCCMVNITGSSEVYNQTIDDEILKTSKISGKIHIDDNWAAAKTAGICTGEGTASDPYVIKDLEIDGGGTGSCILIGNSTVFFRIENCTVYNSGSSYFDGGIELDNVKYGRIINNEVYDQNNGIFINGSSDIIVSGNDCYLCIGVLIEYSENITVYFNNFLADPLLGTDFSFYNSTVLWSSPQQLGYKYNGMSYTNYIGNYYQNYVGQDANNDGIGDNPHTIDPHKPSPIVVDIYPLMEPIENYE</sequence>
<reference evidence="2" key="1">
    <citation type="journal article" date="2014" name="Front. Microbiol.">
        <title>High frequency of phylogenetically diverse reductive dehalogenase-homologous genes in deep subseafloor sedimentary metagenomes.</title>
        <authorList>
            <person name="Kawai M."/>
            <person name="Futagami T."/>
            <person name="Toyoda A."/>
            <person name="Takaki Y."/>
            <person name="Nishi S."/>
            <person name="Hori S."/>
            <person name="Arai W."/>
            <person name="Tsubouchi T."/>
            <person name="Morono Y."/>
            <person name="Uchiyama I."/>
            <person name="Ito T."/>
            <person name="Fujiyama A."/>
            <person name="Inagaki F."/>
            <person name="Takami H."/>
        </authorList>
    </citation>
    <scope>NUCLEOTIDE SEQUENCE</scope>
    <source>
        <strain evidence="2">Expedition CK06-06</strain>
    </source>
</reference>